<dbReference type="Gene3D" id="3.40.50.150">
    <property type="entry name" value="Vaccinia Virus protein VP39"/>
    <property type="match status" value="1"/>
</dbReference>
<proteinExistence type="predicted"/>
<dbReference type="PANTHER" id="PTHR43167:SF1">
    <property type="entry name" value="PUTATIVE (AFU_ORTHOLOGUE AFUA_6G01830)-RELATED"/>
    <property type="match status" value="1"/>
</dbReference>
<accession>A0ABR7SQL4</accession>
<reference evidence="1 2" key="1">
    <citation type="submission" date="2020-08" db="EMBL/GenBank/DDBJ databases">
        <title>Genemic of Streptomyces polyaspartic.</title>
        <authorList>
            <person name="Liu W."/>
        </authorList>
    </citation>
    <scope>NUCLEOTIDE SEQUENCE [LARGE SCALE GENOMIC DNA]</scope>
    <source>
        <strain evidence="1 2">TRM66268-LWL</strain>
    </source>
</reference>
<dbReference type="GO" id="GO:0032259">
    <property type="term" value="P:methylation"/>
    <property type="evidence" value="ECO:0007669"/>
    <property type="project" value="UniProtKB-KW"/>
</dbReference>
<organism evidence="1 2">
    <name type="scientific">Streptomyces polyasparticus</name>
    <dbReference type="NCBI Taxonomy" id="2767826"/>
    <lineage>
        <taxon>Bacteria</taxon>
        <taxon>Bacillati</taxon>
        <taxon>Actinomycetota</taxon>
        <taxon>Actinomycetes</taxon>
        <taxon>Kitasatosporales</taxon>
        <taxon>Streptomycetaceae</taxon>
        <taxon>Streptomyces</taxon>
    </lineage>
</organism>
<comment type="caution">
    <text evidence="1">The sequence shown here is derived from an EMBL/GenBank/DDBJ whole genome shotgun (WGS) entry which is preliminary data.</text>
</comment>
<name>A0ABR7SQL4_9ACTN</name>
<dbReference type="EMBL" id="JACTVJ010000014">
    <property type="protein sequence ID" value="MBC9716618.1"/>
    <property type="molecule type" value="Genomic_DNA"/>
</dbReference>
<dbReference type="Proteomes" id="UP000642284">
    <property type="component" value="Unassembled WGS sequence"/>
</dbReference>
<keyword evidence="1" id="KW-0489">Methyltransferase</keyword>
<dbReference type="InterPro" id="IPR029063">
    <property type="entry name" value="SAM-dependent_MTases_sf"/>
</dbReference>
<keyword evidence="2" id="KW-1185">Reference proteome</keyword>
<keyword evidence="1" id="KW-0808">Transferase</keyword>
<dbReference type="SUPFAM" id="SSF53335">
    <property type="entry name" value="S-adenosyl-L-methionine-dependent methyltransferases"/>
    <property type="match status" value="1"/>
</dbReference>
<sequence>MDDVPSRVPSALTALQARARDAGFAMSCEGRTGSLLAGLAAARPGGRVLELGTGAGEGTAWLLSGMDRASALTTVELDADVQAIAREQLGADPRVTFVCGDGGLWLESFDGAPFDLVFADTWPGKFTHLDRALELVAPGGIYLIDDLLPQPGWPDGHAVSVDRLLAELDAREDFRCVRMAWASGLLMAVRRAG</sequence>
<protein>
    <submittedName>
        <fullName evidence="1">Class I SAM-dependent methyltransferase</fullName>
    </submittedName>
</protein>
<dbReference type="GO" id="GO:0008168">
    <property type="term" value="F:methyltransferase activity"/>
    <property type="evidence" value="ECO:0007669"/>
    <property type="project" value="UniProtKB-KW"/>
</dbReference>
<dbReference type="Pfam" id="PF13578">
    <property type="entry name" value="Methyltransf_24"/>
    <property type="match status" value="1"/>
</dbReference>
<dbReference type="PANTHER" id="PTHR43167">
    <property type="entry name" value="PUTATIVE (AFU_ORTHOLOGUE AFUA_6G01830)-RELATED"/>
    <property type="match status" value="1"/>
</dbReference>
<evidence type="ECO:0000313" key="2">
    <source>
        <dbReference type="Proteomes" id="UP000642284"/>
    </source>
</evidence>
<dbReference type="CDD" id="cd02440">
    <property type="entry name" value="AdoMet_MTases"/>
    <property type="match status" value="1"/>
</dbReference>
<evidence type="ECO:0000313" key="1">
    <source>
        <dbReference type="EMBL" id="MBC9716618.1"/>
    </source>
</evidence>
<gene>
    <name evidence="1" type="ORF">H9Y04_29210</name>
</gene>